<evidence type="ECO:0000313" key="4">
    <source>
        <dbReference type="Proteomes" id="UP000006514"/>
    </source>
</evidence>
<dbReference type="KEGG" id="adl:AURDEDRAFT_115758"/>
<evidence type="ECO:0000256" key="2">
    <source>
        <dbReference type="SAM" id="Phobius"/>
    </source>
</evidence>
<feature type="region of interest" description="Disordered" evidence="1">
    <location>
        <begin position="240"/>
        <end position="305"/>
    </location>
</feature>
<gene>
    <name evidence="3" type="ORF">AURDEDRAFT_115758</name>
</gene>
<dbReference type="Proteomes" id="UP000006514">
    <property type="component" value="Unassembled WGS sequence"/>
</dbReference>
<dbReference type="InParanoid" id="J0LJU4"/>
<keyword evidence="2" id="KW-0812">Transmembrane</keyword>
<evidence type="ECO:0000313" key="3">
    <source>
        <dbReference type="EMBL" id="EJD40895.1"/>
    </source>
</evidence>
<evidence type="ECO:0000256" key="1">
    <source>
        <dbReference type="SAM" id="MobiDB-lite"/>
    </source>
</evidence>
<keyword evidence="4" id="KW-1185">Reference proteome</keyword>
<feature type="compositionally biased region" description="Polar residues" evidence="1">
    <location>
        <begin position="259"/>
        <end position="276"/>
    </location>
</feature>
<feature type="region of interest" description="Disordered" evidence="1">
    <location>
        <begin position="164"/>
        <end position="197"/>
    </location>
</feature>
<dbReference type="AlphaFoldDB" id="J0LJU4"/>
<dbReference type="OrthoDB" id="2278929at2759"/>
<feature type="transmembrane region" description="Helical" evidence="2">
    <location>
        <begin position="205"/>
        <end position="229"/>
    </location>
</feature>
<protein>
    <submittedName>
        <fullName evidence="3">Uncharacterized protein</fullName>
    </submittedName>
</protein>
<keyword evidence="2" id="KW-0472">Membrane</keyword>
<name>J0LJU4_AURST</name>
<dbReference type="OMA" id="VNDTWFG"/>
<feature type="compositionally biased region" description="Basic and acidic residues" evidence="1">
    <location>
        <begin position="323"/>
        <end position="332"/>
    </location>
</feature>
<dbReference type="EMBL" id="JH687798">
    <property type="protein sequence ID" value="EJD40895.1"/>
    <property type="molecule type" value="Genomic_DNA"/>
</dbReference>
<feature type="compositionally biased region" description="Gly residues" evidence="1">
    <location>
        <begin position="184"/>
        <end position="194"/>
    </location>
</feature>
<organism evidence="3 4">
    <name type="scientific">Auricularia subglabra (strain TFB-10046 / SS5)</name>
    <name type="common">White-rot fungus</name>
    <name type="synonym">Auricularia delicata (strain TFB10046)</name>
    <dbReference type="NCBI Taxonomy" id="717982"/>
    <lineage>
        <taxon>Eukaryota</taxon>
        <taxon>Fungi</taxon>
        <taxon>Dikarya</taxon>
        <taxon>Basidiomycota</taxon>
        <taxon>Agaricomycotina</taxon>
        <taxon>Agaricomycetes</taxon>
        <taxon>Auriculariales</taxon>
        <taxon>Auriculariaceae</taxon>
        <taxon>Auricularia</taxon>
    </lineage>
</organism>
<reference evidence="4" key="1">
    <citation type="journal article" date="2012" name="Science">
        <title>The Paleozoic origin of enzymatic lignin decomposition reconstructed from 31 fungal genomes.</title>
        <authorList>
            <person name="Floudas D."/>
            <person name="Binder M."/>
            <person name="Riley R."/>
            <person name="Barry K."/>
            <person name="Blanchette R.A."/>
            <person name="Henrissat B."/>
            <person name="Martinez A.T."/>
            <person name="Otillar R."/>
            <person name="Spatafora J.W."/>
            <person name="Yadav J.S."/>
            <person name="Aerts A."/>
            <person name="Benoit I."/>
            <person name="Boyd A."/>
            <person name="Carlson A."/>
            <person name="Copeland A."/>
            <person name="Coutinho P.M."/>
            <person name="de Vries R.P."/>
            <person name="Ferreira P."/>
            <person name="Findley K."/>
            <person name="Foster B."/>
            <person name="Gaskell J."/>
            <person name="Glotzer D."/>
            <person name="Gorecki P."/>
            <person name="Heitman J."/>
            <person name="Hesse C."/>
            <person name="Hori C."/>
            <person name="Igarashi K."/>
            <person name="Jurgens J.A."/>
            <person name="Kallen N."/>
            <person name="Kersten P."/>
            <person name="Kohler A."/>
            <person name="Kuees U."/>
            <person name="Kumar T.K.A."/>
            <person name="Kuo A."/>
            <person name="LaButti K."/>
            <person name="Larrondo L.F."/>
            <person name="Lindquist E."/>
            <person name="Ling A."/>
            <person name="Lombard V."/>
            <person name="Lucas S."/>
            <person name="Lundell T."/>
            <person name="Martin R."/>
            <person name="McLaughlin D.J."/>
            <person name="Morgenstern I."/>
            <person name="Morin E."/>
            <person name="Murat C."/>
            <person name="Nagy L.G."/>
            <person name="Nolan M."/>
            <person name="Ohm R.A."/>
            <person name="Patyshakuliyeva A."/>
            <person name="Rokas A."/>
            <person name="Ruiz-Duenas F.J."/>
            <person name="Sabat G."/>
            <person name="Salamov A."/>
            <person name="Samejima M."/>
            <person name="Schmutz J."/>
            <person name="Slot J.C."/>
            <person name="St John F."/>
            <person name="Stenlid J."/>
            <person name="Sun H."/>
            <person name="Sun S."/>
            <person name="Syed K."/>
            <person name="Tsang A."/>
            <person name="Wiebenga A."/>
            <person name="Young D."/>
            <person name="Pisabarro A."/>
            <person name="Eastwood D.C."/>
            <person name="Martin F."/>
            <person name="Cullen D."/>
            <person name="Grigoriev I.V."/>
            <person name="Hibbett D.S."/>
        </authorList>
    </citation>
    <scope>NUCLEOTIDE SEQUENCE [LARGE SCALE GENOMIC DNA]</scope>
    <source>
        <strain evidence="4">TFB10046</strain>
    </source>
</reference>
<accession>J0LJU4</accession>
<feature type="region of interest" description="Disordered" evidence="1">
    <location>
        <begin position="323"/>
        <end position="384"/>
    </location>
</feature>
<proteinExistence type="predicted"/>
<keyword evidence="2" id="KW-1133">Transmembrane helix</keyword>
<dbReference type="eggNOG" id="ENOG502S2FP">
    <property type="taxonomic scope" value="Eukaryota"/>
</dbReference>
<sequence>MASTSVPRLKRAPSDRCRPVNVQYPACNHVGNDVRTCYPTASTVIEQDEWTKVVWNANHPVLAQLGRVDVYLLSADSGFQVANWTDIATGKGEQSSCADDIWLAGAGANTFNGSPLDWNFRWLIVQAGTTLTGAEPKEPVFRVRQTHQLDAQLQASASSAAAAASSASEASKTRSEISTSPTSGGNGNGPGGLQNGSSSDSFPHWAIALLAVLGFFALLGFLFFAFFMCRDFRQRRRRKDHARRESVGSESPMMASIGAPTSPQSPAQALLPSSQGHAGAPRGSFPRSYRHDASSTTSHTDSGPFSGADAAFVANAFRDALRKPDFKDRPLEEGESPDALPKEPPDVVMSKELAEEGRDIRSVRSERGVKVESLIDHEQDDHGR</sequence>
<feature type="compositionally biased region" description="Basic and acidic residues" evidence="1">
    <location>
        <begin position="352"/>
        <end position="384"/>
    </location>
</feature>